<dbReference type="EMBL" id="JARBHB010000007">
    <property type="protein sequence ID" value="KAJ8879444.1"/>
    <property type="molecule type" value="Genomic_DNA"/>
</dbReference>
<organism evidence="1 2">
    <name type="scientific">Dryococelus australis</name>
    <dbReference type="NCBI Taxonomy" id="614101"/>
    <lineage>
        <taxon>Eukaryota</taxon>
        <taxon>Metazoa</taxon>
        <taxon>Ecdysozoa</taxon>
        <taxon>Arthropoda</taxon>
        <taxon>Hexapoda</taxon>
        <taxon>Insecta</taxon>
        <taxon>Pterygota</taxon>
        <taxon>Neoptera</taxon>
        <taxon>Polyneoptera</taxon>
        <taxon>Phasmatodea</taxon>
        <taxon>Verophasmatodea</taxon>
        <taxon>Anareolatae</taxon>
        <taxon>Phasmatidae</taxon>
        <taxon>Eurycanthinae</taxon>
        <taxon>Dryococelus</taxon>
    </lineage>
</organism>
<reference evidence="1 2" key="1">
    <citation type="submission" date="2023-02" db="EMBL/GenBank/DDBJ databases">
        <title>LHISI_Scaffold_Assembly.</title>
        <authorList>
            <person name="Stuart O.P."/>
            <person name="Cleave R."/>
            <person name="Magrath M.J.L."/>
            <person name="Mikheyev A.S."/>
        </authorList>
    </citation>
    <scope>NUCLEOTIDE SEQUENCE [LARGE SCALE GENOMIC DNA]</scope>
    <source>
        <strain evidence="1">Daus_M_001</strain>
        <tissue evidence="1">Leg muscle</tissue>
    </source>
</reference>
<comment type="caution">
    <text evidence="1">The sequence shown here is derived from an EMBL/GenBank/DDBJ whole genome shotgun (WGS) entry which is preliminary data.</text>
</comment>
<accession>A0ABQ9H591</accession>
<dbReference type="Proteomes" id="UP001159363">
    <property type="component" value="Chromosome 6"/>
</dbReference>
<name>A0ABQ9H591_9NEOP</name>
<protein>
    <submittedName>
        <fullName evidence="1">Uncharacterized protein</fullName>
    </submittedName>
</protein>
<evidence type="ECO:0000313" key="2">
    <source>
        <dbReference type="Proteomes" id="UP001159363"/>
    </source>
</evidence>
<sequence>MTVAQLRKLAVQRLRQDSGATALVSSQRPDLVSPASTFMLTDKLFMLSLHRINSLTSVEPLANLTFFVAVAKVAVLSLCPENCLLKDLYVKVEGSILQLFQEALLSLPGSTFVVFKHCVLKALFPPRIKRNCEMDLFATFSSPLVPFTALCPCD</sequence>
<gene>
    <name evidence="1" type="ORF">PR048_020052</name>
</gene>
<keyword evidence="2" id="KW-1185">Reference proteome</keyword>
<evidence type="ECO:0000313" key="1">
    <source>
        <dbReference type="EMBL" id="KAJ8879444.1"/>
    </source>
</evidence>
<proteinExistence type="predicted"/>